<feature type="transmembrane region" description="Helical" evidence="8">
    <location>
        <begin position="156"/>
        <end position="177"/>
    </location>
</feature>
<feature type="transmembrane region" description="Helical" evidence="8">
    <location>
        <begin position="43"/>
        <end position="61"/>
    </location>
</feature>
<evidence type="ECO:0000256" key="7">
    <source>
        <dbReference type="ARBA" id="ARBA00023136"/>
    </source>
</evidence>
<dbReference type="InterPro" id="IPR052017">
    <property type="entry name" value="TSUP"/>
</dbReference>
<reference evidence="9 10" key="1">
    <citation type="submission" date="2023-03" db="EMBL/GenBank/DDBJ databases">
        <title>Roseibium porphyridii sp. nov. and Roseibium rhodosorbium sp. nov. isolated from marine algae, Porphyridium cruentum and Rhodosorus marinus, respectively.</title>
        <authorList>
            <person name="Lee M.W."/>
            <person name="Choi B.J."/>
            <person name="Lee J.K."/>
            <person name="Choi D.G."/>
            <person name="Baek J.H."/>
            <person name="Bayburt H."/>
            <person name="Kim J.M."/>
            <person name="Han D.M."/>
            <person name="Kim K.H."/>
            <person name="Jeon C.O."/>
        </authorList>
    </citation>
    <scope>NUCLEOTIDE SEQUENCE [LARGE SCALE GENOMIC DNA]</scope>
    <source>
        <strain evidence="9 10">KMA01</strain>
    </source>
</reference>
<keyword evidence="3" id="KW-0813">Transport</keyword>
<organism evidence="9 10">
    <name type="scientific">Roseibium porphyridii</name>
    <dbReference type="NCBI Taxonomy" id="2866279"/>
    <lineage>
        <taxon>Bacteria</taxon>
        <taxon>Pseudomonadati</taxon>
        <taxon>Pseudomonadota</taxon>
        <taxon>Alphaproteobacteria</taxon>
        <taxon>Hyphomicrobiales</taxon>
        <taxon>Stappiaceae</taxon>
        <taxon>Roseibium</taxon>
    </lineage>
</organism>
<evidence type="ECO:0000313" key="10">
    <source>
        <dbReference type="Proteomes" id="UP001209803"/>
    </source>
</evidence>
<comment type="similarity">
    <text evidence="2 8">Belongs to the 4-toluene sulfonate uptake permease (TSUP) (TC 2.A.102) family.</text>
</comment>
<dbReference type="InterPro" id="IPR002781">
    <property type="entry name" value="TM_pro_TauE-like"/>
</dbReference>
<evidence type="ECO:0000256" key="3">
    <source>
        <dbReference type="ARBA" id="ARBA00022448"/>
    </source>
</evidence>
<keyword evidence="10" id="KW-1185">Reference proteome</keyword>
<gene>
    <name evidence="9" type="ORF">K1718_12040</name>
</gene>
<dbReference type="PANTHER" id="PTHR30269">
    <property type="entry name" value="TRANSMEMBRANE PROTEIN YFCA"/>
    <property type="match status" value="1"/>
</dbReference>
<comment type="subcellular location">
    <subcellularLocation>
        <location evidence="1 8">Cell membrane</location>
        <topology evidence="1 8">Multi-pass membrane protein</topology>
    </subcellularLocation>
</comment>
<keyword evidence="7 8" id="KW-0472">Membrane</keyword>
<evidence type="ECO:0000256" key="5">
    <source>
        <dbReference type="ARBA" id="ARBA00022692"/>
    </source>
</evidence>
<dbReference type="PANTHER" id="PTHR30269:SF37">
    <property type="entry name" value="MEMBRANE TRANSPORTER PROTEIN"/>
    <property type="match status" value="1"/>
</dbReference>
<proteinExistence type="inferred from homology"/>
<evidence type="ECO:0000256" key="2">
    <source>
        <dbReference type="ARBA" id="ARBA00009142"/>
    </source>
</evidence>
<dbReference type="Pfam" id="PF01925">
    <property type="entry name" value="TauE"/>
    <property type="match status" value="1"/>
</dbReference>
<keyword evidence="5 8" id="KW-0812">Transmembrane</keyword>
<dbReference type="RefSeq" id="WP_265684573.1">
    <property type="nucleotide sequence ID" value="NZ_CP120863.1"/>
</dbReference>
<feature type="transmembrane region" description="Helical" evidence="8">
    <location>
        <begin position="225"/>
        <end position="250"/>
    </location>
</feature>
<evidence type="ECO:0000256" key="4">
    <source>
        <dbReference type="ARBA" id="ARBA00022475"/>
    </source>
</evidence>
<protein>
    <recommendedName>
        <fullName evidence="8">Probable membrane transporter protein</fullName>
    </recommendedName>
</protein>
<evidence type="ECO:0000256" key="8">
    <source>
        <dbReference type="RuleBase" id="RU363041"/>
    </source>
</evidence>
<feature type="transmembrane region" description="Helical" evidence="8">
    <location>
        <begin position="73"/>
        <end position="91"/>
    </location>
</feature>
<evidence type="ECO:0000256" key="6">
    <source>
        <dbReference type="ARBA" id="ARBA00022989"/>
    </source>
</evidence>
<feature type="transmembrane region" description="Helical" evidence="8">
    <location>
        <begin position="97"/>
        <end position="115"/>
    </location>
</feature>
<feature type="transmembrane region" description="Helical" evidence="8">
    <location>
        <begin position="127"/>
        <end position="150"/>
    </location>
</feature>
<evidence type="ECO:0000256" key="1">
    <source>
        <dbReference type="ARBA" id="ARBA00004651"/>
    </source>
</evidence>
<sequence>MTFEAYLLAALAVFLTGISKSGFAGGLGILGVPLVALTMPPQSAATLLLPVLLLIDIVSVWRFRASWKARTIMALLPGAGIGIGLGMIGFSSLDPNLLKIGIGLLALWFVVRQVFGDKTVAGTLGRLGAAKIFVASLVSGFAGFVAHAGGPPIKGTILSLGLGKSAFVGTNAMFFFILNLAKAGGYASLGLFSVSGLLSSAALVPFTLMGIWAGFALHDRVPQRLFVRMAFGLLALAGLNLLVFGGAGLLTGAV</sequence>
<dbReference type="Proteomes" id="UP001209803">
    <property type="component" value="Chromosome"/>
</dbReference>
<keyword evidence="4 8" id="KW-1003">Cell membrane</keyword>
<accession>A0ABY8FFN1</accession>
<keyword evidence="6 8" id="KW-1133">Transmembrane helix</keyword>
<evidence type="ECO:0000313" key="9">
    <source>
        <dbReference type="EMBL" id="WFE92060.1"/>
    </source>
</evidence>
<dbReference type="EMBL" id="CP120863">
    <property type="protein sequence ID" value="WFE92060.1"/>
    <property type="molecule type" value="Genomic_DNA"/>
</dbReference>
<name>A0ABY8FFN1_9HYPH</name>
<feature type="transmembrane region" description="Helical" evidence="8">
    <location>
        <begin position="189"/>
        <end position="213"/>
    </location>
</feature>